<dbReference type="PANTHER" id="PTHR45627">
    <property type="entry name" value="ADENYLATE CYCLASE TYPE 1"/>
    <property type="match status" value="1"/>
</dbReference>
<accession>A0A8D9BU41</accession>
<evidence type="ECO:0000256" key="4">
    <source>
        <dbReference type="ARBA" id="ARBA00012201"/>
    </source>
</evidence>
<reference evidence="17" key="1">
    <citation type="submission" date="2021-05" db="EMBL/GenBank/DDBJ databases">
        <authorList>
            <person name="Alioto T."/>
            <person name="Alioto T."/>
            <person name="Gomez Garrido J."/>
        </authorList>
    </citation>
    <scope>NUCLEOTIDE SEQUENCE</scope>
</reference>
<evidence type="ECO:0000256" key="13">
    <source>
        <dbReference type="ARBA" id="ARBA00023239"/>
    </source>
</evidence>
<dbReference type="SUPFAM" id="SSF55073">
    <property type="entry name" value="Nucleotide cyclase"/>
    <property type="match status" value="1"/>
</dbReference>
<evidence type="ECO:0000259" key="16">
    <source>
        <dbReference type="PROSITE" id="PS50125"/>
    </source>
</evidence>
<dbReference type="EMBL" id="HBUF01661303">
    <property type="protein sequence ID" value="CAG6788707.1"/>
    <property type="molecule type" value="Transcribed_RNA"/>
</dbReference>
<dbReference type="Pfam" id="PF16214">
    <property type="entry name" value="AC_N"/>
    <property type="match status" value="1"/>
</dbReference>
<evidence type="ECO:0000256" key="3">
    <source>
        <dbReference type="ARBA" id="ARBA00004141"/>
    </source>
</evidence>
<feature type="transmembrane region" description="Helical" evidence="15">
    <location>
        <begin position="76"/>
        <end position="95"/>
    </location>
</feature>
<comment type="subcellular location">
    <subcellularLocation>
        <location evidence="3">Membrane</location>
        <topology evidence="3">Multi-pass membrane protein</topology>
    </subcellularLocation>
</comment>
<dbReference type="PROSITE" id="PS00452">
    <property type="entry name" value="GUANYLATE_CYCLASE_1"/>
    <property type="match status" value="1"/>
</dbReference>
<keyword evidence="7" id="KW-0547">Nucleotide-binding</keyword>
<evidence type="ECO:0000256" key="9">
    <source>
        <dbReference type="ARBA" id="ARBA00022842"/>
    </source>
</evidence>
<keyword evidence="6" id="KW-0479">Metal-binding</keyword>
<dbReference type="SMART" id="SM00044">
    <property type="entry name" value="CYCc"/>
    <property type="match status" value="1"/>
</dbReference>
<dbReference type="GO" id="GO:0007189">
    <property type="term" value="P:adenylate cyclase-activating G protein-coupled receptor signaling pathway"/>
    <property type="evidence" value="ECO:0007669"/>
    <property type="project" value="TreeGrafter"/>
</dbReference>
<protein>
    <recommendedName>
        <fullName evidence="4">adenylate cyclase</fullName>
        <ecNumber evidence="4">4.6.1.1</ecNumber>
    </recommendedName>
</protein>
<keyword evidence="5 15" id="KW-0812">Transmembrane</keyword>
<dbReference type="Gene3D" id="3.30.70.1230">
    <property type="entry name" value="Nucleotide cyclase"/>
    <property type="match status" value="1"/>
</dbReference>
<feature type="transmembrane region" description="Helical" evidence="15">
    <location>
        <begin position="101"/>
        <end position="125"/>
    </location>
</feature>
<evidence type="ECO:0000256" key="8">
    <source>
        <dbReference type="ARBA" id="ARBA00022840"/>
    </source>
</evidence>
<feature type="transmembrane region" description="Helical" evidence="15">
    <location>
        <begin position="47"/>
        <end position="69"/>
    </location>
</feature>
<evidence type="ECO:0000256" key="5">
    <source>
        <dbReference type="ARBA" id="ARBA00022692"/>
    </source>
</evidence>
<dbReference type="InterPro" id="IPR001054">
    <property type="entry name" value="A/G_cyclase"/>
</dbReference>
<comment type="cofactor">
    <cofactor evidence="2">
        <name>Mg(2+)</name>
        <dbReference type="ChEBI" id="CHEBI:18420"/>
    </cofactor>
</comment>
<dbReference type="CDD" id="cd07302">
    <property type="entry name" value="CHD"/>
    <property type="match status" value="1"/>
</dbReference>
<organism evidence="17">
    <name type="scientific">Cacopsylla melanoneura</name>
    <dbReference type="NCBI Taxonomy" id="428564"/>
    <lineage>
        <taxon>Eukaryota</taxon>
        <taxon>Metazoa</taxon>
        <taxon>Ecdysozoa</taxon>
        <taxon>Arthropoda</taxon>
        <taxon>Hexapoda</taxon>
        <taxon>Insecta</taxon>
        <taxon>Pterygota</taxon>
        <taxon>Neoptera</taxon>
        <taxon>Paraneoptera</taxon>
        <taxon>Hemiptera</taxon>
        <taxon>Sternorrhyncha</taxon>
        <taxon>Psylloidea</taxon>
        <taxon>Psyllidae</taxon>
        <taxon>Psyllinae</taxon>
        <taxon>Cacopsylla</taxon>
    </lineage>
</organism>
<dbReference type="AlphaFoldDB" id="A0A8D9BU41"/>
<dbReference type="PANTHER" id="PTHR45627:SF26">
    <property type="entry name" value="ADENYLATE CYCLASE TYPE 1"/>
    <property type="match status" value="1"/>
</dbReference>
<dbReference type="GO" id="GO:0046872">
    <property type="term" value="F:metal ion binding"/>
    <property type="evidence" value="ECO:0007669"/>
    <property type="project" value="UniProtKB-KW"/>
</dbReference>
<proteinExistence type="inferred from homology"/>
<keyword evidence="12 15" id="KW-0472">Membrane</keyword>
<dbReference type="EMBL" id="HBUF01661302">
    <property type="protein sequence ID" value="CAG6788706.1"/>
    <property type="molecule type" value="Transcribed_RNA"/>
</dbReference>
<dbReference type="GO" id="GO:0005524">
    <property type="term" value="F:ATP binding"/>
    <property type="evidence" value="ECO:0007669"/>
    <property type="project" value="UniProtKB-KW"/>
</dbReference>
<feature type="domain" description="Guanylate cyclase" evidence="16">
    <location>
        <begin position="290"/>
        <end position="417"/>
    </location>
</feature>
<evidence type="ECO:0000256" key="10">
    <source>
        <dbReference type="ARBA" id="ARBA00022989"/>
    </source>
</evidence>
<evidence type="ECO:0000256" key="1">
    <source>
        <dbReference type="ARBA" id="ARBA00001593"/>
    </source>
</evidence>
<feature type="transmembrane region" description="Helical" evidence="15">
    <location>
        <begin position="145"/>
        <end position="163"/>
    </location>
</feature>
<sequence length="555" mass="62696">MDHSVKAMNNSHRKILFSRLLNKYRFENDELEQLYQRYIFKLQHSSVVSVVSLFIVLTAILCNLSFFYAQTFTAQNIYHLVHCLLFIVLLVFLNTKYFHDAYLLWVCYAILFFCTTFIFVSLPIFTSTNQSTFATGSLRMETKKVAVEGVWQILFVVFLSYAMMPLKTWIAGTIGLLLSALHLVIALTFAKEFSYIRWQQMVANMVVLVGGNIIGILLHTMMEHAQRKAFLDTRNCIAARLEMEDENEKLERLLLSVLPQHVAMEMKNDIISPVEGQFHKIYIQRHENVSILFADIVGFTVLASQCTAQELVRLLNELFGRFDQLANDNHCLRIKILGDCYYCVSGLPEPRSDHAHCCVEMGLDMIDAIASVVEATDVTLNMRVGIHSGRVLCGVLGLKKWQYDVWSNDVTLANNMEAGGEPGRVHITQSTLDSLGGEYEVEGGHGGTRNQYLRDNHVTTYFIVPPARRRKSLLFSTLQVRNALGAAQKRKLSFKNVSNVVVQLLHSIKYSMEVPFSNMAVVPEHKPQSRKVLDLQRALHAEPNSGSGGGGGGML</sequence>
<feature type="transmembrane region" description="Helical" evidence="15">
    <location>
        <begin position="169"/>
        <end position="190"/>
    </location>
</feature>
<evidence type="ECO:0000313" key="17">
    <source>
        <dbReference type="EMBL" id="CAG6788707.1"/>
    </source>
</evidence>
<comment type="similarity">
    <text evidence="14">Belongs to the adenylyl cyclase class-4/guanylyl cyclase family.</text>
</comment>
<dbReference type="GO" id="GO:0004016">
    <property type="term" value="F:adenylate cyclase activity"/>
    <property type="evidence" value="ECO:0007669"/>
    <property type="project" value="UniProtKB-EC"/>
</dbReference>
<dbReference type="InterPro" id="IPR029787">
    <property type="entry name" value="Nucleotide_cyclase"/>
</dbReference>
<dbReference type="PROSITE" id="PS50125">
    <property type="entry name" value="GUANYLATE_CYCLASE_2"/>
    <property type="match status" value="1"/>
</dbReference>
<keyword evidence="13 14" id="KW-0456">Lyase</keyword>
<dbReference type="InterPro" id="IPR018297">
    <property type="entry name" value="A/G_cyclase_CS"/>
</dbReference>
<dbReference type="FunFam" id="3.30.70.1230:FF:000114">
    <property type="entry name" value="Adenylate cyclase 8 (brain)"/>
    <property type="match status" value="1"/>
</dbReference>
<dbReference type="GO" id="GO:0035556">
    <property type="term" value="P:intracellular signal transduction"/>
    <property type="evidence" value="ECO:0007669"/>
    <property type="project" value="InterPro"/>
</dbReference>
<evidence type="ECO:0000256" key="12">
    <source>
        <dbReference type="ARBA" id="ARBA00023136"/>
    </source>
</evidence>
<name>A0A8D9BU41_9HEMI</name>
<keyword evidence="10 15" id="KW-1133">Transmembrane helix</keyword>
<dbReference type="GO" id="GO:0006171">
    <property type="term" value="P:cAMP biosynthetic process"/>
    <property type="evidence" value="ECO:0007669"/>
    <property type="project" value="UniProtKB-KW"/>
</dbReference>
<evidence type="ECO:0000256" key="7">
    <source>
        <dbReference type="ARBA" id="ARBA00022741"/>
    </source>
</evidence>
<evidence type="ECO:0000256" key="14">
    <source>
        <dbReference type="RuleBase" id="RU000405"/>
    </source>
</evidence>
<feature type="transmembrane region" description="Helical" evidence="15">
    <location>
        <begin position="202"/>
        <end position="222"/>
    </location>
</feature>
<evidence type="ECO:0000256" key="15">
    <source>
        <dbReference type="SAM" id="Phobius"/>
    </source>
</evidence>
<evidence type="ECO:0000256" key="6">
    <source>
        <dbReference type="ARBA" id="ARBA00022723"/>
    </source>
</evidence>
<comment type="catalytic activity">
    <reaction evidence="1">
        <text>ATP = 3',5'-cyclic AMP + diphosphate</text>
        <dbReference type="Rhea" id="RHEA:15389"/>
        <dbReference type="ChEBI" id="CHEBI:30616"/>
        <dbReference type="ChEBI" id="CHEBI:33019"/>
        <dbReference type="ChEBI" id="CHEBI:58165"/>
        <dbReference type="EC" id="4.6.1.1"/>
    </reaction>
</comment>
<evidence type="ECO:0000256" key="11">
    <source>
        <dbReference type="ARBA" id="ARBA00022998"/>
    </source>
</evidence>
<evidence type="ECO:0000256" key="2">
    <source>
        <dbReference type="ARBA" id="ARBA00001946"/>
    </source>
</evidence>
<keyword evidence="9" id="KW-0460">Magnesium</keyword>
<dbReference type="EC" id="4.6.1.1" evidence="4"/>
<keyword evidence="11" id="KW-0115">cAMP biosynthesis</keyword>
<dbReference type="InterPro" id="IPR032628">
    <property type="entry name" value="AC_N"/>
</dbReference>
<dbReference type="GO" id="GO:0005886">
    <property type="term" value="C:plasma membrane"/>
    <property type="evidence" value="ECO:0007669"/>
    <property type="project" value="TreeGrafter"/>
</dbReference>
<keyword evidence="8" id="KW-0067">ATP-binding</keyword>
<dbReference type="Pfam" id="PF00211">
    <property type="entry name" value="Guanylate_cyc"/>
    <property type="match status" value="1"/>
</dbReference>